<dbReference type="AlphaFoldDB" id="A0A9Q1D4C8"/>
<feature type="region of interest" description="Disordered" evidence="1">
    <location>
        <begin position="289"/>
        <end position="319"/>
    </location>
</feature>
<evidence type="ECO:0000313" key="3">
    <source>
        <dbReference type="EMBL" id="KAJ8256978.1"/>
    </source>
</evidence>
<protein>
    <submittedName>
        <fullName evidence="3">Uncharacterized protein</fullName>
    </submittedName>
</protein>
<dbReference type="Proteomes" id="UP001152803">
    <property type="component" value="Unassembled WGS sequence"/>
</dbReference>
<keyword evidence="2" id="KW-0812">Transmembrane</keyword>
<keyword evidence="4" id="KW-1185">Reference proteome</keyword>
<feature type="transmembrane region" description="Helical" evidence="2">
    <location>
        <begin position="324"/>
        <end position="346"/>
    </location>
</feature>
<name>A0A9Q1D4C8_CONCO</name>
<feature type="compositionally biased region" description="Low complexity" evidence="1">
    <location>
        <begin position="74"/>
        <end position="89"/>
    </location>
</feature>
<sequence>MSKSRVVSVEMGRSFYQLLFLLWVFAHTRNMTAGLALSSARPMTESPRSTAGEDAHLEQTRPGGFHQSAEHNRSSTTTLPTTGPGSTRPQQPGGQPTMQKMATSEVPAQFPTRPREAASAGSMSTGALPGQVTSGGRSITRNPSSKEEVQHESTQSRLAQTVLGESSPNIPNHNDTAASTQAVQLTTAKLPKTFTPTVQALSQHVASTANPASTHHPGDPPSTIAFSSSTRQTSTGSTKHTAKTGTILVTTSISKTTNDLTPTPSPTTNTTPTSTIAVMSSIAPATISISTGSTAPVPNPKGTSKPPVATPSGGGSGGGSNTGVVVAVLLGGTLLVMLVVIGFIMYRRRHFRERQLNDGTWAGPSPFLDGSSAVAGDPRLMADEEGEDRPQDSKRISLMGFFPRGFSRRLSHLKEVDEQVLMTDVTVGSTFGQAQEIELGSTNGKPPDQNQGSTQGQNQGSNKDQENNQDPNKDQEQNEKQIQTQDDTTVNTSASPPAVESSAQLPAQLEDISQDPTPPEAEATPPPPQLDENNLASFPILPSLDLQEVDLGPLVSETDITPPPPSEISIVPPPPPPLPS</sequence>
<evidence type="ECO:0000256" key="2">
    <source>
        <dbReference type="SAM" id="Phobius"/>
    </source>
</evidence>
<feature type="region of interest" description="Disordered" evidence="1">
    <location>
        <begin position="438"/>
        <end position="580"/>
    </location>
</feature>
<accession>A0A9Q1D4C8</accession>
<keyword evidence="2" id="KW-0472">Membrane</keyword>
<feature type="region of interest" description="Disordered" evidence="1">
    <location>
        <begin position="39"/>
        <end position="157"/>
    </location>
</feature>
<comment type="caution">
    <text evidence="3">The sequence shown here is derived from an EMBL/GenBank/DDBJ whole genome shotgun (WGS) entry which is preliminary data.</text>
</comment>
<feature type="compositionally biased region" description="Low complexity" evidence="1">
    <location>
        <begin position="227"/>
        <end position="238"/>
    </location>
</feature>
<feature type="compositionally biased region" description="Low complexity" evidence="1">
    <location>
        <begin position="449"/>
        <end position="462"/>
    </location>
</feature>
<dbReference type="OrthoDB" id="9451284at2759"/>
<feature type="compositionally biased region" description="Pro residues" evidence="1">
    <location>
        <begin position="561"/>
        <end position="580"/>
    </location>
</feature>
<organism evidence="3 4">
    <name type="scientific">Conger conger</name>
    <name type="common">Conger eel</name>
    <name type="synonym">Muraena conger</name>
    <dbReference type="NCBI Taxonomy" id="82655"/>
    <lineage>
        <taxon>Eukaryota</taxon>
        <taxon>Metazoa</taxon>
        <taxon>Chordata</taxon>
        <taxon>Craniata</taxon>
        <taxon>Vertebrata</taxon>
        <taxon>Euteleostomi</taxon>
        <taxon>Actinopterygii</taxon>
        <taxon>Neopterygii</taxon>
        <taxon>Teleostei</taxon>
        <taxon>Anguilliformes</taxon>
        <taxon>Congridae</taxon>
        <taxon>Conger</taxon>
    </lineage>
</organism>
<feature type="compositionally biased region" description="Polar residues" evidence="1">
    <location>
        <begin position="90"/>
        <end position="102"/>
    </location>
</feature>
<evidence type="ECO:0000313" key="4">
    <source>
        <dbReference type="Proteomes" id="UP001152803"/>
    </source>
</evidence>
<dbReference type="EMBL" id="JAFJMO010000014">
    <property type="protein sequence ID" value="KAJ8256978.1"/>
    <property type="molecule type" value="Genomic_DNA"/>
</dbReference>
<evidence type="ECO:0000256" key="1">
    <source>
        <dbReference type="SAM" id="MobiDB-lite"/>
    </source>
</evidence>
<feature type="compositionally biased region" description="Pro residues" evidence="1">
    <location>
        <begin position="516"/>
        <end position="529"/>
    </location>
</feature>
<gene>
    <name evidence="3" type="ORF">COCON_G00191300</name>
</gene>
<keyword evidence="2" id="KW-1133">Transmembrane helix</keyword>
<feature type="compositionally biased region" description="Polar residues" evidence="1">
    <location>
        <begin position="121"/>
        <end position="143"/>
    </location>
</feature>
<feature type="region of interest" description="Disordered" evidence="1">
    <location>
        <begin position="206"/>
        <end position="241"/>
    </location>
</feature>
<feature type="compositionally biased region" description="Basic and acidic residues" evidence="1">
    <location>
        <begin position="463"/>
        <end position="479"/>
    </location>
</feature>
<proteinExistence type="predicted"/>
<feature type="compositionally biased region" description="Polar residues" evidence="1">
    <location>
        <begin position="480"/>
        <end position="505"/>
    </location>
</feature>
<reference evidence="3" key="1">
    <citation type="journal article" date="2023" name="Science">
        <title>Genome structures resolve the early diversification of teleost fishes.</title>
        <authorList>
            <person name="Parey E."/>
            <person name="Louis A."/>
            <person name="Montfort J."/>
            <person name="Bouchez O."/>
            <person name="Roques C."/>
            <person name="Iampietro C."/>
            <person name="Lluch J."/>
            <person name="Castinel A."/>
            <person name="Donnadieu C."/>
            <person name="Desvignes T."/>
            <person name="Floi Bucao C."/>
            <person name="Jouanno E."/>
            <person name="Wen M."/>
            <person name="Mejri S."/>
            <person name="Dirks R."/>
            <person name="Jansen H."/>
            <person name="Henkel C."/>
            <person name="Chen W.J."/>
            <person name="Zahm M."/>
            <person name="Cabau C."/>
            <person name="Klopp C."/>
            <person name="Thompson A.W."/>
            <person name="Robinson-Rechavi M."/>
            <person name="Braasch I."/>
            <person name="Lecointre G."/>
            <person name="Bobe J."/>
            <person name="Postlethwait J.H."/>
            <person name="Berthelot C."/>
            <person name="Roest Crollius H."/>
            <person name="Guiguen Y."/>
        </authorList>
    </citation>
    <scope>NUCLEOTIDE SEQUENCE</scope>
    <source>
        <strain evidence="3">Concon-B</strain>
    </source>
</reference>